<gene>
    <name evidence="2" type="ORF">EK21DRAFT_116243</name>
</gene>
<evidence type="ECO:0000313" key="2">
    <source>
        <dbReference type="EMBL" id="KAF2026041.1"/>
    </source>
</evidence>
<comment type="caution">
    <text evidence="2">The sequence shown here is derived from an EMBL/GenBank/DDBJ whole genome shotgun (WGS) entry which is preliminary data.</text>
</comment>
<name>A0A9P4LGT7_9PLEO</name>
<feature type="domain" description="2EXR" evidence="1">
    <location>
        <begin position="18"/>
        <end position="89"/>
    </location>
</feature>
<dbReference type="PANTHER" id="PTHR38790">
    <property type="entry name" value="2EXR DOMAIN-CONTAINING PROTEIN-RELATED"/>
    <property type="match status" value="1"/>
</dbReference>
<evidence type="ECO:0000259" key="1">
    <source>
        <dbReference type="Pfam" id="PF20150"/>
    </source>
</evidence>
<dbReference type="AlphaFoldDB" id="A0A9P4LGT7"/>
<reference evidence="2" key="1">
    <citation type="journal article" date="2020" name="Stud. Mycol.">
        <title>101 Dothideomycetes genomes: a test case for predicting lifestyles and emergence of pathogens.</title>
        <authorList>
            <person name="Haridas S."/>
            <person name="Albert R."/>
            <person name="Binder M."/>
            <person name="Bloem J."/>
            <person name="Labutti K."/>
            <person name="Salamov A."/>
            <person name="Andreopoulos B."/>
            <person name="Baker S."/>
            <person name="Barry K."/>
            <person name="Bills G."/>
            <person name="Bluhm B."/>
            <person name="Cannon C."/>
            <person name="Castanera R."/>
            <person name="Culley D."/>
            <person name="Daum C."/>
            <person name="Ezra D."/>
            <person name="Gonzalez J."/>
            <person name="Henrissat B."/>
            <person name="Kuo A."/>
            <person name="Liang C."/>
            <person name="Lipzen A."/>
            <person name="Lutzoni F."/>
            <person name="Magnuson J."/>
            <person name="Mondo S."/>
            <person name="Nolan M."/>
            <person name="Ohm R."/>
            <person name="Pangilinan J."/>
            <person name="Park H.-J."/>
            <person name="Ramirez L."/>
            <person name="Alfaro M."/>
            <person name="Sun H."/>
            <person name="Tritt A."/>
            <person name="Yoshinaga Y."/>
            <person name="Zwiers L.-H."/>
            <person name="Turgeon B."/>
            <person name="Goodwin S."/>
            <person name="Spatafora J."/>
            <person name="Crous P."/>
            <person name="Grigoriev I."/>
        </authorList>
    </citation>
    <scope>NUCLEOTIDE SEQUENCE</scope>
    <source>
        <strain evidence="2">CBS 110217</strain>
    </source>
</reference>
<dbReference type="OrthoDB" id="3801356at2759"/>
<keyword evidence="3" id="KW-1185">Reference proteome</keyword>
<dbReference type="EMBL" id="ML978251">
    <property type="protein sequence ID" value="KAF2026041.1"/>
    <property type="molecule type" value="Genomic_DNA"/>
</dbReference>
<sequence length="196" mass="22445">MQTNRASEQAYRATVQLPSFLDLPAELRNAIYNLVIEHRVINVHAKRSKYPPHSAASNRSAILHVNRQMHSESVLLLYFKTTFAFTCKDDTLAVLDHQVLEHIQAIRSIQLSIFNGMKMFGDMYGKRIRSLTHEVFQSLERMPGLTGIELVEMSRSPPTDHMLGNNLEVLSRNISTWRPEIQITARHPDGKWIVAL</sequence>
<proteinExistence type="predicted"/>
<dbReference type="Pfam" id="PF20150">
    <property type="entry name" value="2EXR"/>
    <property type="match status" value="1"/>
</dbReference>
<dbReference type="Proteomes" id="UP000799777">
    <property type="component" value="Unassembled WGS sequence"/>
</dbReference>
<accession>A0A9P4LGT7</accession>
<protein>
    <recommendedName>
        <fullName evidence="1">2EXR domain-containing protein</fullName>
    </recommendedName>
</protein>
<dbReference type="InterPro" id="IPR045518">
    <property type="entry name" value="2EXR"/>
</dbReference>
<evidence type="ECO:0000313" key="3">
    <source>
        <dbReference type="Proteomes" id="UP000799777"/>
    </source>
</evidence>
<organism evidence="2 3">
    <name type="scientific">Setomelanomma holmii</name>
    <dbReference type="NCBI Taxonomy" id="210430"/>
    <lineage>
        <taxon>Eukaryota</taxon>
        <taxon>Fungi</taxon>
        <taxon>Dikarya</taxon>
        <taxon>Ascomycota</taxon>
        <taxon>Pezizomycotina</taxon>
        <taxon>Dothideomycetes</taxon>
        <taxon>Pleosporomycetidae</taxon>
        <taxon>Pleosporales</taxon>
        <taxon>Pleosporineae</taxon>
        <taxon>Phaeosphaeriaceae</taxon>
        <taxon>Setomelanomma</taxon>
    </lineage>
</organism>